<organism evidence="1 2">
    <name type="scientific">Devosia ginsengisoli</name>
    <dbReference type="NCBI Taxonomy" id="400770"/>
    <lineage>
        <taxon>Bacteria</taxon>
        <taxon>Pseudomonadati</taxon>
        <taxon>Pseudomonadota</taxon>
        <taxon>Alphaproteobacteria</taxon>
        <taxon>Hyphomicrobiales</taxon>
        <taxon>Devosiaceae</taxon>
        <taxon>Devosia</taxon>
    </lineage>
</organism>
<keyword evidence="2" id="KW-1185">Reference proteome</keyword>
<gene>
    <name evidence="1" type="ORF">FPZ08_00050</name>
</gene>
<dbReference type="KEGG" id="dea:FPZ08_00050"/>
<evidence type="ECO:0000313" key="2">
    <source>
        <dbReference type="Proteomes" id="UP000315364"/>
    </source>
</evidence>
<dbReference type="AlphaFoldDB" id="A0A5B8LPG8"/>
<protein>
    <submittedName>
        <fullName evidence="1">Uncharacterized protein</fullName>
    </submittedName>
</protein>
<accession>A0A5B8LPG8</accession>
<dbReference type="EMBL" id="CP042304">
    <property type="protein sequence ID" value="QDZ09292.1"/>
    <property type="molecule type" value="Genomic_DNA"/>
</dbReference>
<reference evidence="1 2" key="1">
    <citation type="submission" date="2019-07" db="EMBL/GenBank/DDBJ databases">
        <title>Full genome sequence of Devosia sp. Gsoil 520.</title>
        <authorList>
            <person name="Im W.-T."/>
        </authorList>
    </citation>
    <scope>NUCLEOTIDE SEQUENCE [LARGE SCALE GENOMIC DNA]</scope>
    <source>
        <strain evidence="1 2">Gsoil 520</strain>
    </source>
</reference>
<dbReference type="RefSeq" id="WP_146288104.1">
    <property type="nucleotide sequence ID" value="NZ_CP042304.1"/>
</dbReference>
<evidence type="ECO:0000313" key="1">
    <source>
        <dbReference type="EMBL" id="QDZ09292.1"/>
    </source>
</evidence>
<sequence>MFPGCCRSRTPELGRCGNSHFEAVKGQDYDAARTGLLEQLASPGSEKLTAGKEAGIVAQLVE</sequence>
<proteinExistence type="predicted"/>
<name>A0A5B8LPG8_9HYPH</name>
<dbReference type="Proteomes" id="UP000315364">
    <property type="component" value="Chromosome"/>
</dbReference>